<proteinExistence type="predicted"/>
<feature type="domain" description="Transposase MuDR plant" evidence="1">
    <location>
        <begin position="201"/>
        <end position="264"/>
    </location>
</feature>
<keyword evidence="3" id="KW-1185">Reference proteome</keyword>
<dbReference type="InterPro" id="IPR004332">
    <property type="entry name" value="Transposase_MuDR"/>
</dbReference>
<gene>
    <name evidence="2" type="ORF">LVIROSA_LOCUS18553</name>
</gene>
<dbReference type="EMBL" id="CAKMRJ010003334">
    <property type="protein sequence ID" value="CAH1431853.1"/>
    <property type="molecule type" value="Genomic_DNA"/>
</dbReference>
<accession>A0AAU9N4D0</accession>
<comment type="caution">
    <text evidence="2">The sequence shown here is derived from an EMBL/GenBank/DDBJ whole genome shotgun (WGS) entry which is preliminary data.</text>
</comment>
<dbReference type="AlphaFoldDB" id="A0AAU9N4D0"/>
<evidence type="ECO:0000313" key="2">
    <source>
        <dbReference type="EMBL" id="CAH1431853.1"/>
    </source>
</evidence>
<protein>
    <recommendedName>
        <fullName evidence="1">Transposase MuDR plant domain-containing protein</fullName>
    </recommendedName>
</protein>
<dbReference type="Proteomes" id="UP001157418">
    <property type="component" value="Unassembled WGS sequence"/>
</dbReference>
<organism evidence="2 3">
    <name type="scientific">Lactuca virosa</name>
    <dbReference type="NCBI Taxonomy" id="75947"/>
    <lineage>
        <taxon>Eukaryota</taxon>
        <taxon>Viridiplantae</taxon>
        <taxon>Streptophyta</taxon>
        <taxon>Embryophyta</taxon>
        <taxon>Tracheophyta</taxon>
        <taxon>Spermatophyta</taxon>
        <taxon>Magnoliopsida</taxon>
        <taxon>eudicotyledons</taxon>
        <taxon>Gunneridae</taxon>
        <taxon>Pentapetalae</taxon>
        <taxon>asterids</taxon>
        <taxon>campanulids</taxon>
        <taxon>Asterales</taxon>
        <taxon>Asteraceae</taxon>
        <taxon>Cichorioideae</taxon>
        <taxon>Cichorieae</taxon>
        <taxon>Lactucinae</taxon>
        <taxon>Lactuca</taxon>
    </lineage>
</organism>
<evidence type="ECO:0000313" key="3">
    <source>
        <dbReference type="Proteomes" id="UP001157418"/>
    </source>
</evidence>
<dbReference type="Pfam" id="PF03108">
    <property type="entry name" value="DBD_Tnp_Mut"/>
    <property type="match status" value="1"/>
</dbReference>
<sequence>MSEDHSQTEDITLHDTSIPILESRAKSPLIECIPTSTFKLKLKYEGYFRLTKNSCRQIYCFGSQKCIHIDTFLYKLSQLHEEVVKRYSSKNKPKFSILYVDKYALEKFLIELDSDEKFMAMLGMYGSEKQVTIYVTTENNLGTNNHTNHLCANRDEPHDEYDADLCPSEESYHSHLSSDNEDGIMNDDDEVYSFSKNSTSMEVDSKFENVVDFRRALNHFAVTNEFNYYIQKSNPTRFTARCENLECKWRIHASITQDEVTFEVKKMVEVHTCTRSNKGGNKHATQ</sequence>
<name>A0AAU9N4D0_9ASTR</name>
<reference evidence="2 3" key="1">
    <citation type="submission" date="2022-01" db="EMBL/GenBank/DDBJ databases">
        <authorList>
            <person name="Xiong W."/>
            <person name="Schranz E."/>
        </authorList>
    </citation>
    <scope>NUCLEOTIDE SEQUENCE [LARGE SCALE GENOMIC DNA]</scope>
</reference>
<evidence type="ECO:0000259" key="1">
    <source>
        <dbReference type="Pfam" id="PF03108"/>
    </source>
</evidence>